<dbReference type="Gramene" id="Bra005808.1">
    <property type="protein sequence ID" value="Bra005808.1-P"/>
    <property type="gene ID" value="Bra005808"/>
</dbReference>
<dbReference type="Proteomes" id="UP000011750">
    <property type="component" value="Chromosome A03"/>
</dbReference>
<evidence type="ECO:0000256" key="3">
    <source>
        <dbReference type="SAM" id="MobiDB-lite"/>
    </source>
</evidence>
<dbReference type="eggNOG" id="ENOG502R1UX">
    <property type="taxonomic scope" value="Eukaryota"/>
</dbReference>
<dbReference type="PANTHER" id="PTHR33142:SF78">
    <property type="entry name" value="VQ DOMAIN-CONTAINING PROTEIN"/>
    <property type="match status" value="1"/>
</dbReference>
<reference evidence="4" key="3">
    <citation type="submission" date="2023-03" db="UniProtKB">
        <authorList>
            <consortium name="EnsemblPlants"/>
        </authorList>
    </citation>
    <scope>IDENTIFICATION</scope>
    <source>
        <strain evidence="4">cv. Chiifu-401-42</strain>
    </source>
</reference>
<keyword evidence="5" id="KW-1185">Reference proteome</keyword>
<reference evidence="4 5" key="2">
    <citation type="journal article" date="2018" name="Hortic Res">
        <title>Improved Brassica rapa reference genome by single-molecule sequencing and chromosome conformation capture technologies.</title>
        <authorList>
            <person name="Zhang L."/>
            <person name="Cai X."/>
            <person name="Wu J."/>
            <person name="Liu M."/>
            <person name="Grob S."/>
            <person name="Cheng F."/>
            <person name="Liang J."/>
            <person name="Cai C."/>
            <person name="Liu Z."/>
            <person name="Liu B."/>
            <person name="Wang F."/>
            <person name="Li S."/>
            <person name="Liu F."/>
            <person name="Li X."/>
            <person name="Cheng L."/>
            <person name="Yang W."/>
            <person name="Li M.H."/>
            <person name="Grossniklaus U."/>
            <person name="Zheng H."/>
            <person name="Wang X."/>
        </authorList>
    </citation>
    <scope>NUCLEOTIDE SEQUENCE [LARGE SCALE GENOMIC DNA]</scope>
    <source>
        <strain evidence="4 5">cv. Chiifu-401-42</strain>
    </source>
</reference>
<sequence>MNLDLIQDLPMLKFPSPIKIPSNNTNRDDDGSSGGCTTPTSSDHKIPPSTATTPPPPPQKRRPPPSPSCFIRSCKRKLLTPSKVEIIVNKDEIERFFSSVYNHQGRPCLGFIVLCPRTPLTITQRRHPPQQPPPKRLSRWLGDGEVSVLVHEDDQ</sequence>
<evidence type="ECO:0000256" key="2">
    <source>
        <dbReference type="ARBA" id="ARBA00023306"/>
    </source>
</evidence>
<dbReference type="GO" id="GO:0032875">
    <property type="term" value="P:regulation of DNA endoreduplication"/>
    <property type="evidence" value="ECO:0007669"/>
    <property type="project" value="InterPro"/>
</dbReference>
<keyword evidence="2" id="KW-0131">Cell cycle</keyword>
<reference evidence="4 5" key="1">
    <citation type="journal article" date="2011" name="Nat. Genet.">
        <title>The genome of the mesopolyploid crop species Brassica rapa.</title>
        <authorList>
            <consortium name="Brassica rapa Genome Sequencing Project Consortium"/>
            <person name="Wang X."/>
            <person name="Wang H."/>
            <person name="Wang J."/>
            <person name="Sun R."/>
            <person name="Wu J."/>
            <person name="Liu S."/>
            <person name="Bai Y."/>
            <person name="Mun J.H."/>
            <person name="Bancroft I."/>
            <person name="Cheng F."/>
            <person name="Huang S."/>
            <person name="Li X."/>
            <person name="Hua W."/>
            <person name="Wang J."/>
            <person name="Wang X."/>
            <person name="Freeling M."/>
            <person name="Pires J.C."/>
            <person name="Paterson A.H."/>
            <person name="Chalhoub B."/>
            <person name="Wang B."/>
            <person name="Hayward A."/>
            <person name="Sharpe A.G."/>
            <person name="Park B.S."/>
            <person name="Weisshaar B."/>
            <person name="Liu B."/>
            <person name="Li B."/>
            <person name="Liu B."/>
            <person name="Tong C."/>
            <person name="Song C."/>
            <person name="Duran C."/>
            <person name="Peng C."/>
            <person name="Geng C."/>
            <person name="Koh C."/>
            <person name="Lin C."/>
            <person name="Edwards D."/>
            <person name="Mu D."/>
            <person name="Shen D."/>
            <person name="Soumpourou E."/>
            <person name="Li F."/>
            <person name="Fraser F."/>
            <person name="Conant G."/>
            <person name="Lassalle G."/>
            <person name="King G.J."/>
            <person name="Bonnema G."/>
            <person name="Tang H."/>
            <person name="Wang H."/>
            <person name="Belcram H."/>
            <person name="Zhou H."/>
            <person name="Hirakawa H."/>
            <person name="Abe H."/>
            <person name="Guo H."/>
            <person name="Wang H."/>
            <person name="Jin H."/>
            <person name="Parkin I.A."/>
            <person name="Batley J."/>
            <person name="Kim J.S."/>
            <person name="Just J."/>
            <person name="Li J."/>
            <person name="Xu J."/>
            <person name="Deng J."/>
            <person name="Kim J.A."/>
            <person name="Li J."/>
            <person name="Yu J."/>
            <person name="Meng J."/>
            <person name="Wang J."/>
            <person name="Min J."/>
            <person name="Poulain J."/>
            <person name="Wang J."/>
            <person name="Hatakeyama K."/>
            <person name="Wu K."/>
            <person name="Wang L."/>
            <person name="Fang L."/>
            <person name="Trick M."/>
            <person name="Links M.G."/>
            <person name="Zhao M."/>
            <person name="Jin M."/>
            <person name="Ramchiary N."/>
            <person name="Drou N."/>
            <person name="Berkman P.J."/>
            <person name="Cai Q."/>
            <person name="Huang Q."/>
            <person name="Li R."/>
            <person name="Tabata S."/>
            <person name="Cheng S."/>
            <person name="Zhang S."/>
            <person name="Zhang S."/>
            <person name="Huang S."/>
            <person name="Sato S."/>
            <person name="Sun S."/>
            <person name="Kwon S.J."/>
            <person name="Choi S.R."/>
            <person name="Lee T.H."/>
            <person name="Fan W."/>
            <person name="Zhao X."/>
            <person name="Tan X."/>
            <person name="Xu X."/>
            <person name="Wang Y."/>
            <person name="Qiu Y."/>
            <person name="Yin Y."/>
            <person name="Li Y."/>
            <person name="Du Y."/>
            <person name="Liao Y."/>
            <person name="Lim Y."/>
            <person name="Narusaka Y."/>
            <person name="Wang Y."/>
            <person name="Wang Z."/>
            <person name="Li Z."/>
            <person name="Wang Z."/>
            <person name="Xiong Z."/>
            <person name="Zhang Z."/>
        </authorList>
    </citation>
    <scope>NUCLEOTIDE SEQUENCE [LARGE SCALE GENOMIC DNA]</scope>
    <source>
        <strain evidence="4 5">cv. Chiifu-401-42</strain>
    </source>
</reference>
<dbReference type="GO" id="GO:0004860">
    <property type="term" value="F:protein kinase inhibitor activity"/>
    <property type="evidence" value="ECO:0007669"/>
    <property type="project" value="UniProtKB-KW"/>
</dbReference>
<name>M4CNM0_BRACM</name>
<dbReference type="InterPro" id="IPR040389">
    <property type="entry name" value="SMR"/>
</dbReference>
<feature type="region of interest" description="Disordered" evidence="3">
    <location>
        <begin position="14"/>
        <end position="68"/>
    </location>
</feature>
<dbReference type="HOGENOM" id="CLU_130615_0_0_1"/>
<dbReference type="PANTHER" id="PTHR33142">
    <property type="entry name" value="CYCLIN-DEPENDENT PROTEIN KINASE INHIBITOR SMR13"/>
    <property type="match status" value="1"/>
</dbReference>
<dbReference type="OMA" id="CFIRSCK"/>
<proteinExistence type="predicted"/>
<keyword evidence="1" id="KW-0649">Protein kinase inhibitor</keyword>
<dbReference type="AlphaFoldDB" id="M4CNM0"/>
<organism evidence="4 5">
    <name type="scientific">Brassica campestris</name>
    <name type="common">Field mustard</name>
    <dbReference type="NCBI Taxonomy" id="3711"/>
    <lineage>
        <taxon>Eukaryota</taxon>
        <taxon>Viridiplantae</taxon>
        <taxon>Streptophyta</taxon>
        <taxon>Embryophyta</taxon>
        <taxon>Tracheophyta</taxon>
        <taxon>Spermatophyta</taxon>
        <taxon>Magnoliopsida</taxon>
        <taxon>eudicotyledons</taxon>
        <taxon>Gunneridae</taxon>
        <taxon>Pentapetalae</taxon>
        <taxon>rosids</taxon>
        <taxon>malvids</taxon>
        <taxon>Brassicales</taxon>
        <taxon>Brassicaceae</taxon>
        <taxon>Brassiceae</taxon>
        <taxon>Brassica</taxon>
    </lineage>
</organism>
<evidence type="ECO:0000256" key="1">
    <source>
        <dbReference type="ARBA" id="ARBA00023013"/>
    </source>
</evidence>
<evidence type="ECO:0000313" key="5">
    <source>
        <dbReference type="Proteomes" id="UP000011750"/>
    </source>
</evidence>
<dbReference type="EnsemblPlants" id="Bra005808.1">
    <property type="protein sequence ID" value="Bra005808.1-P"/>
    <property type="gene ID" value="Bra005808"/>
</dbReference>
<protein>
    <submittedName>
        <fullName evidence="4">Uncharacterized protein</fullName>
    </submittedName>
</protein>
<evidence type="ECO:0000313" key="4">
    <source>
        <dbReference type="EnsemblPlants" id="Bra005808.1-P"/>
    </source>
</evidence>
<accession>M4CNM0</accession>
<feature type="compositionally biased region" description="Low complexity" evidence="3">
    <location>
        <begin position="35"/>
        <end position="52"/>
    </location>
</feature>
<dbReference type="InParanoid" id="M4CNM0"/>
<dbReference type="STRING" id="51351.M4CNM0"/>
<feature type="region of interest" description="Disordered" evidence="3">
    <location>
        <begin position="123"/>
        <end position="144"/>
    </location>
</feature>